<dbReference type="AlphaFoldDB" id="A0A2G9LIV3"/>
<accession>A0A2H9RD24</accession>
<dbReference type="EMBL" id="PCUF01000033">
    <property type="protein sequence ID" value="PIN66478.1"/>
    <property type="molecule type" value="Genomic_DNA"/>
</dbReference>
<dbReference type="Proteomes" id="UP000231232">
    <property type="component" value="Unassembled WGS sequence"/>
</dbReference>
<dbReference type="PANTHER" id="PTHR37523">
    <property type="entry name" value="METALLOPHOSPHOESTERASE"/>
    <property type="match status" value="1"/>
</dbReference>
<sequence length="320" mass="36599">MQKLIVISDLHGAFDNLEKVLKYAIETKQNILFCGDVIGYPNEEDIPGDKNKKEQLILFKQYAKKQWKTFVEVCEKYPQVQIFSVLGNYDFKSFVKDKKFAKNNFNVEANSKNIQNLKICGCGGADYIVSFLRRWGYVRNISLKNLRTNCDIFISHEPVFGYGDISSFIIIGGGKIIVFPMKKDIEALKKLAPDDSLVDLLIDIGDLEKEDLKKKKQSDKEQKIIDFLKNLKKKDVQQTHVGKHILKKFIENNKKIKLFVAGHIHSEQSATEVRTMAKIKPGETIYTTLVLNPGPLMEGNFAEVEISKRKVRFVGFGKIE</sequence>
<evidence type="ECO:0000313" key="8">
    <source>
        <dbReference type="Proteomes" id="UP000230477"/>
    </source>
</evidence>
<dbReference type="InterPro" id="IPR029052">
    <property type="entry name" value="Metallo-depent_PP-like"/>
</dbReference>
<accession>A0A2H9M3E7</accession>
<dbReference type="GO" id="GO:0016787">
    <property type="term" value="F:hydrolase activity"/>
    <property type="evidence" value="ECO:0007669"/>
    <property type="project" value="InterPro"/>
</dbReference>
<dbReference type="Proteomes" id="UP000230713">
    <property type="component" value="Unassembled WGS sequence"/>
</dbReference>
<dbReference type="Proteomes" id="UP000229789">
    <property type="component" value="Unassembled WGS sequence"/>
</dbReference>
<protein>
    <recommendedName>
        <fullName evidence="1">Calcineurin-like phosphoesterase domain-containing protein</fullName>
    </recommendedName>
</protein>
<dbReference type="PANTHER" id="PTHR37523:SF1">
    <property type="entry name" value="CALCINEURIN-LIKE PHOSPHOESTERASE DOMAIN-CONTAINING PROTEIN"/>
    <property type="match status" value="1"/>
</dbReference>
<comment type="caution">
    <text evidence="2">The sequence shown here is derived from an EMBL/GenBank/DDBJ whole genome shotgun (WGS) entry which is preliminary data.</text>
</comment>
<feature type="domain" description="Calcineurin-like phosphoesterase" evidence="1">
    <location>
        <begin position="3"/>
        <end position="266"/>
    </location>
</feature>
<accession>A0A2H9M877</accession>
<dbReference type="Pfam" id="PF00149">
    <property type="entry name" value="Metallophos"/>
    <property type="match status" value="1"/>
</dbReference>
<accession>A0A2G9LIV3</accession>
<dbReference type="EMBL" id="PEUT01000021">
    <property type="protein sequence ID" value="PIV13827.1"/>
    <property type="molecule type" value="Genomic_DNA"/>
</dbReference>
<dbReference type="Proteomes" id="UP000231449">
    <property type="component" value="Unassembled WGS sequence"/>
</dbReference>
<proteinExistence type="predicted"/>
<gene>
    <name evidence="6" type="ORF">CO072_02530</name>
    <name evidence="4" type="ORF">COS22_02250</name>
    <name evidence="3" type="ORF">COS45_00800</name>
    <name evidence="2" type="ORF">COW69_02125</name>
    <name evidence="5" type="ORF">COZ66_01335</name>
</gene>
<evidence type="ECO:0000313" key="3">
    <source>
        <dbReference type="EMBL" id="PIV13827.1"/>
    </source>
</evidence>
<evidence type="ECO:0000313" key="2">
    <source>
        <dbReference type="EMBL" id="PIN66478.1"/>
    </source>
</evidence>
<reference evidence="2 7" key="2">
    <citation type="submission" date="2017-09" db="EMBL/GenBank/DDBJ databases">
        <title>Depth-based differentiation of microbial function through sediment-hosted aquifers and enrichment of novel symbionts in the deep terrestrial subsurface.</title>
        <authorList>
            <person name="Probst A.J."/>
            <person name="Ladd B."/>
            <person name="Jarett J.K."/>
            <person name="Geller-Mcgrath D.E."/>
            <person name="Sieber C.M."/>
            <person name="Emerson J.B."/>
            <person name="Anantharaman K."/>
            <person name="Thomas B.C."/>
            <person name="Malmstrom R."/>
            <person name="Stieglmeier M."/>
            <person name="Klingl A."/>
            <person name="Woyke T."/>
            <person name="Ryan C.M."/>
            <person name="Banfield J.F."/>
        </authorList>
    </citation>
    <scope>NUCLEOTIDE SEQUENCE [LARGE SCALE GENOMIC DNA]</scope>
    <source>
        <strain evidence="4">CG02_land_8_20_14_3_00_31_209</strain>
        <strain evidence="3">CG03_land_8_20_14_0_80_31_114</strain>
        <strain evidence="2">CG18_big_fil_WC_8_21_14_2_50_31_19</strain>
        <strain evidence="5">CG_4_8_14_3_um_filter</strain>
        <strain evidence="6">CG_4_9_14_0_8_um_filter_31_21</strain>
    </source>
</reference>
<evidence type="ECO:0000259" key="1">
    <source>
        <dbReference type="Pfam" id="PF00149"/>
    </source>
</evidence>
<evidence type="ECO:0000313" key="7">
    <source>
        <dbReference type="Proteomes" id="UP000229789"/>
    </source>
</evidence>
<evidence type="ECO:0000313" key="4">
    <source>
        <dbReference type="EMBL" id="PIV46287.1"/>
    </source>
</evidence>
<dbReference type="EMBL" id="PFIH01000032">
    <property type="protein sequence ID" value="PIX28097.1"/>
    <property type="molecule type" value="Genomic_DNA"/>
</dbReference>
<reference evidence="8 9" key="1">
    <citation type="submission" date="2017-09" db="EMBL/GenBank/DDBJ databases">
        <title>Depth-based differentiation of microbial function through sediment-hosted aquifers and enrichment of novel symbionts in the deep terrestrial subsurface.</title>
        <authorList>
            <person name="Probst A.J."/>
            <person name="Ladd B."/>
            <person name="Jarett J.K."/>
            <person name="Geller-Mcgrath D.E."/>
            <person name="Sieber C.M.K."/>
            <person name="Emerson J.B."/>
            <person name="Anantharaman K."/>
            <person name="Thomas B.C."/>
            <person name="Malmstrom R."/>
            <person name="Stieglmeier M."/>
            <person name="Klingl A."/>
            <person name="Woyke T."/>
            <person name="Ryan C.M."/>
            <person name="Banfield J.F."/>
        </authorList>
    </citation>
    <scope>NUCLEOTIDE SEQUENCE [LARGE SCALE GENOMIC DNA]</scope>
</reference>
<accession>A0A2H9N2L1</accession>
<evidence type="ECO:0000313" key="6">
    <source>
        <dbReference type="EMBL" id="PJC01038.1"/>
    </source>
</evidence>
<dbReference type="InterPro" id="IPR004843">
    <property type="entry name" value="Calcineurin-like_PHP"/>
</dbReference>
<evidence type="ECO:0000313" key="5">
    <source>
        <dbReference type="EMBL" id="PIX28097.1"/>
    </source>
</evidence>
<name>A0A2G9LIV3_HUBC1</name>
<evidence type="ECO:0000313" key="9">
    <source>
        <dbReference type="Proteomes" id="UP000230713"/>
    </source>
</evidence>
<dbReference type="Proteomes" id="UP000230477">
    <property type="component" value="Unassembled WGS sequence"/>
</dbReference>
<dbReference type="EMBL" id="PFSX01000072">
    <property type="protein sequence ID" value="PJC01038.1"/>
    <property type="molecule type" value="Genomic_DNA"/>
</dbReference>
<organism evidence="2 7">
    <name type="scientific">Huberarchaeum crystalense</name>
    <dbReference type="NCBI Taxonomy" id="2014257"/>
    <lineage>
        <taxon>Archaea</taxon>
        <taxon>Candidatus Huberarchaeota</taxon>
        <taxon>Candidatus Huberarchaeia</taxon>
        <taxon>Candidatus Huberarchaeales</taxon>
        <taxon>Candidatus Huberarchaeaceae</taxon>
        <taxon>Candidatus Huberarchaeum</taxon>
    </lineage>
</organism>
<dbReference type="Gene3D" id="3.60.21.10">
    <property type="match status" value="2"/>
</dbReference>
<dbReference type="SUPFAM" id="SSF56300">
    <property type="entry name" value="Metallo-dependent phosphatases"/>
    <property type="match status" value="1"/>
</dbReference>
<dbReference type="EMBL" id="PETW01000041">
    <property type="protein sequence ID" value="PIV46287.1"/>
    <property type="molecule type" value="Genomic_DNA"/>
</dbReference>